<dbReference type="EMBL" id="BK015564">
    <property type="protein sequence ID" value="DAE13155.1"/>
    <property type="molecule type" value="Genomic_DNA"/>
</dbReference>
<accession>A0A8S5Q346</accession>
<evidence type="ECO:0000313" key="1">
    <source>
        <dbReference type="EMBL" id="DAE13155.1"/>
    </source>
</evidence>
<reference evidence="1" key="1">
    <citation type="journal article" date="2021" name="Proc. Natl. Acad. Sci. U.S.A.">
        <title>A Catalog of Tens of Thousands of Viruses from Human Metagenomes Reveals Hidden Associations with Chronic Diseases.</title>
        <authorList>
            <person name="Tisza M.J."/>
            <person name="Buck C.B."/>
        </authorList>
    </citation>
    <scope>NUCLEOTIDE SEQUENCE</scope>
    <source>
        <strain evidence="1">CtLqe90</strain>
    </source>
</reference>
<proteinExistence type="predicted"/>
<organism evidence="1">
    <name type="scientific">Siphoviridae sp. ctLqe90</name>
    <dbReference type="NCBI Taxonomy" id="2825456"/>
    <lineage>
        <taxon>Viruses</taxon>
        <taxon>Duplodnaviria</taxon>
        <taxon>Heunggongvirae</taxon>
        <taxon>Uroviricota</taxon>
        <taxon>Caudoviricetes</taxon>
    </lineage>
</organism>
<protein>
    <submittedName>
        <fullName evidence="1">Uncharacterized protein</fullName>
    </submittedName>
</protein>
<sequence length="41" mass="5023">MGLRCCFSRVLLQRKIRTHLFNWVFQFSKNKKNLGCLEIFF</sequence>
<name>A0A8S5Q346_9CAUD</name>